<dbReference type="InterPro" id="IPR011598">
    <property type="entry name" value="bHLH_dom"/>
</dbReference>
<dbReference type="CDD" id="cd11387">
    <property type="entry name" value="bHLHzip_USF_MITF"/>
    <property type="match status" value="1"/>
</dbReference>
<dbReference type="InterPro" id="IPR036638">
    <property type="entry name" value="HLH_DNA-bd_sf"/>
</dbReference>
<evidence type="ECO:0000313" key="9">
    <source>
        <dbReference type="EMBL" id="VDL14387.1"/>
    </source>
</evidence>
<feature type="compositionally biased region" description="Gly residues" evidence="7">
    <location>
        <begin position="516"/>
        <end position="529"/>
    </location>
</feature>
<gene>
    <name evidence="9" type="ORF">HDID_LOCUS251</name>
</gene>
<dbReference type="WBParaSite" id="HDID_0000025001-mRNA-1">
    <property type="protein sequence ID" value="HDID_0000025001-mRNA-1"/>
    <property type="gene ID" value="HDID_0000025001"/>
</dbReference>
<evidence type="ECO:0000256" key="7">
    <source>
        <dbReference type="SAM" id="MobiDB-lite"/>
    </source>
</evidence>
<dbReference type="EMBL" id="UYSG01000030">
    <property type="protein sequence ID" value="VDL14387.1"/>
    <property type="molecule type" value="Genomic_DNA"/>
</dbReference>
<evidence type="ECO:0000256" key="3">
    <source>
        <dbReference type="ARBA" id="ARBA00023015"/>
    </source>
</evidence>
<dbReference type="STRING" id="6216.A0A158QBN7"/>
<keyword evidence="5" id="KW-0804">Transcription</keyword>
<dbReference type="Gene3D" id="4.10.280.10">
    <property type="entry name" value="Helix-loop-helix DNA-binding domain"/>
    <property type="match status" value="1"/>
</dbReference>
<keyword evidence="4" id="KW-0238">DNA-binding</keyword>
<evidence type="ECO:0000256" key="2">
    <source>
        <dbReference type="ARBA" id="ARBA00008289"/>
    </source>
</evidence>
<dbReference type="Proteomes" id="UP000274504">
    <property type="component" value="Unassembled WGS sequence"/>
</dbReference>
<feature type="domain" description="BHLH" evidence="8">
    <location>
        <begin position="301"/>
        <end position="356"/>
    </location>
</feature>
<accession>A0A158QBN7</accession>
<feature type="compositionally biased region" description="Polar residues" evidence="7">
    <location>
        <begin position="762"/>
        <end position="775"/>
    </location>
</feature>
<dbReference type="OrthoDB" id="6242697at2759"/>
<comment type="similarity">
    <text evidence="2">Belongs to the MiT/TFE family.</text>
</comment>
<evidence type="ECO:0000313" key="10">
    <source>
        <dbReference type="Proteomes" id="UP000274504"/>
    </source>
</evidence>
<evidence type="ECO:0000256" key="4">
    <source>
        <dbReference type="ARBA" id="ARBA00023125"/>
    </source>
</evidence>
<dbReference type="AlphaFoldDB" id="A0A158QBN7"/>
<feature type="compositionally biased region" description="Gly residues" evidence="7">
    <location>
        <begin position="233"/>
        <end position="247"/>
    </location>
</feature>
<feature type="region of interest" description="Disordered" evidence="7">
    <location>
        <begin position="162"/>
        <end position="252"/>
    </location>
</feature>
<dbReference type="PANTHER" id="PTHR45776">
    <property type="entry name" value="MIP04163P"/>
    <property type="match status" value="1"/>
</dbReference>
<keyword evidence="3" id="KW-0805">Transcription regulation</keyword>
<protein>
    <submittedName>
        <fullName evidence="11">BHLH domain-containing protein</fullName>
    </submittedName>
</protein>
<dbReference type="GO" id="GO:0046983">
    <property type="term" value="F:protein dimerization activity"/>
    <property type="evidence" value="ECO:0007669"/>
    <property type="project" value="InterPro"/>
</dbReference>
<evidence type="ECO:0000256" key="5">
    <source>
        <dbReference type="ARBA" id="ARBA00023163"/>
    </source>
</evidence>
<feature type="region of interest" description="Disordered" evidence="7">
    <location>
        <begin position="758"/>
        <end position="789"/>
    </location>
</feature>
<dbReference type="SUPFAM" id="SSF47459">
    <property type="entry name" value="HLH, helix-loop-helix DNA-binding domain"/>
    <property type="match status" value="1"/>
</dbReference>
<proteinExistence type="inferred from homology"/>
<dbReference type="PANTHER" id="PTHR45776:SF2">
    <property type="entry name" value="MIP04163P"/>
    <property type="match status" value="1"/>
</dbReference>
<dbReference type="Pfam" id="PF00010">
    <property type="entry name" value="HLH"/>
    <property type="match status" value="1"/>
</dbReference>
<sequence>MSVGEGSYHKCLESKYQDSFRQIPADSAKFISSPSQSLTAPSSHYVQSPEQQGIPINYQSHNYNHHPRFNCHPNSGGNFSVSENDSAVQLSADYSNPNPLNDLDFQLMNIDQNMSPSSGITSPMDLGFTNIGDEQSIDNIDLNNITPSIKLASSLTLLGPSDYSSGSGGGNGNPRQQQTTSGSSGGGGTYENEMPSASCPTENSGAAYPATSSGRGPFESPNGALNIPRPANAGGGSGAGNASGGSGASSVTGTWGGGSSLASLSGAPNIAVMQGSNPVASTVAAIAGADNQRVAMMRARSKKDSHNRIERKRRDYINCQITELGNLLPEEMFRENDCKKNKGSILKNSVEYISILQKENQCYNSLYNETNLASTLIERMMKRIQASVLLQRFAITFYLTFESVLPPEYLVKVASEGVGEYRSAWQEWSKVHEMNHQKMAVGGTTGHGVGAAGATGVSVDTSESSPGMSSVGNNEDGSYLDARGDSNSPVPLVGRSGRTRCTSASSSTGQPVGLGVTTGGGALDNGGPLGGPPIVGSLPSRGARILPATSPPNPPGPNQTGSRLHQMRPMFSPSLYASSGGSGVKHPSPPAGSRMTGKRTATGRPPPTKMEESGVGIPVPKQSPIFSPGPGNTFGGSSGGSGPFAGLSISLPVRMAPDEFPNATEMNTDESYLRMTTECGGEPGSGCQDVMTIPAGGFKPEPMVEVPCNPPSTSTPFHSHSYQPPLFCASGPRVSIGMSGTVGGNSGVPPIWPRLQRPVSAGQHQQAPINPTSPGHQPMADELQFDHAM</sequence>
<evidence type="ECO:0000256" key="1">
    <source>
        <dbReference type="ARBA" id="ARBA00004123"/>
    </source>
</evidence>
<reference evidence="9 10" key="2">
    <citation type="submission" date="2018-11" db="EMBL/GenBank/DDBJ databases">
        <authorList>
            <consortium name="Pathogen Informatics"/>
        </authorList>
    </citation>
    <scope>NUCLEOTIDE SEQUENCE [LARGE SCALE GENOMIC DNA]</scope>
</reference>
<dbReference type="PROSITE" id="PS50888">
    <property type="entry name" value="BHLH"/>
    <property type="match status" value="1"/>
</dbReference>
<keyword evidence="6" id="KW-0539">Nucleus</keyword>
<dbReference type="GO" id="GO:0005634">
    <property type="term" value="C:nucleus"/>
    <property type="evidence" value="ECO:0007669"/>
    <property type="project" value="UniProtKB-SubCell"/>
</dbReference>
<name>A0A158QBN7_HYMDI</name>
<feature type="compositionally biased region" description="Polar residues" evidence="7">
    <location>
        <begin position="198"/>
        <end position="214"/>
    </location>
</feature>
<dbReference type="GO" id="GO:0000978">
    <property type="term" value="F:RNA polymerase II cis-regulatory region sequence-specific DNA binding"/>
    <property type="evidence" value="ECO:0007669"/>
    <property type="project" value="TreeGrafter"/>
</dbReference>
<organism evidence="11">
    <name type="scientific">Hymenolepis diminuta</name>
    <name type="common">Rat tapeworm</name>
    <dbReference type="NCBI Taxonomy" id="6216"/>
    <lineage>
        <taxon>Eukaryota</taxon>
        <taxon>Metazoa</taxon>
        <taxon>Spiralia</taxon>
        <taxon>Lophotrochozoa</taxon>
        <taxon>Platyhelminthes</taxon>
        <taxon>Cestoda</taxon>
        <taxon>Eucestoda</taxon>
        <taxon>Cyclophyllidea</taxon>
        <taxon>Hymenolepididae</taxon>
        <taxon>Hymenolepis</taxon>
    </lineage>
</organism>
<evidence type="ECO:0000313" key="11">
    <source>
        <dbReference type="WBParaSite" id="HDID_0000025001-mRNA-1"/>
    </source>
</evidence>
<feature type="region of interest" description="Disordered" evidence="7">
    <location>
        <begin position="457"/>
        <end position="614"/>
    </location>
</feature>
<evidence type="ECO:0000256" key="6">
    <source>
        <dbReference type="ARBA" id="ARBA00023242"/>
    </source>
</evidence>
<dbReference type="GO" id="GO:0000981">
    <property type="term" value="F:DNA-binding transcription factor activity, RNA polymerase II-specific"/>
    <property type="evidence" value="ECO:0007669"/>
    <property type="project" value="TreeGrafter"/>
</dbReference>
<evidence type="ECO:0000259" key="8">
    <source>
        <dbReference type="PROSITE" id="PS50888"/>
    </source>
</evidence>
<comment type="subcellular location">
    <subcellularLocation>
        <location evidence="1">Nucleus</location>
    </subcellularLocation>
</comment>
<reference evidence="11" key="1">
    <citation type="submission" date="2016-04" db="UniProtKB">
        <authorList>
            <consortium name="WormBaseParasite"/>
        </authorList>
    </citation>
    <scope>IDENTIFICATION</scope>
</reference>
<feature type="compositionally biased region" description="Polar residues" evidence="7">
    <location>
        <begin position="462"/>
        <end position="476"/>
    </location>
</feature>
<dbReference type="SMART" id="SM00353">
    <property type="entry name" value="HLH"/>
    <property type="match status" value="1"/>
</dbReference>